<evidence type="ECO:0000313" key="1">
    <source>
        <dbReference type="EMBL" id="MEB4591983.1"/>
    </source>
</evidence>
<comment type="caution">
    <text evidence="1">The sequence shown here is derived from an EMBL/GenBank/DDBJ whole genome shotgun (WGS) entry which is preliminary data.</text>
</comment>
<dbReference type="InterPro" id="IPR007460">
    <property type="entry name" value="BrnT_toxin"/>
</dbReference>
<sequence>MNFEWDWKKAQSNLGKHGVSFEEATTVFDDPMALTFDDPDHSTGEQRLLTFGSSEMDNLLLVSHTELDEGTIRIISARTMTRHERKIYQDG</sequence>
<name>A0ABU6D001_9GAMM</name>
<accession>A0ABU6D001</accession>
<dbReference type="RefSeq" id="WP_324695998.1">
    <property type="nucleotide sequence ID" value="NZ_JAYMYJ010000118.1"/>
</dbReference>
<protein>
    <submittedName>
        <fullName evidence="1">BrnT family toxin</fullName>
    </submittedName>
</protein>
<proteinExistence type="predicted"/>
<reference evidence="1 2" key="2">
    <citation type="submission" date="2024-01" db="EMBL/GenBank/DDBJ databases">
        <authorList>
            <person name="Xie X."/>
        </authorList>
    </citation>
    <scope>NUCLEOTIDE SEQUENCE [LARGE SCALE GENOMIC DNA]</scope>
    <source>
        <strain evidence="1">SCUT-1</strain>
    </source>
</reference>
<dbReference type="EMBL" id="JAYMYJ010000118">
    <property type="protein sequence ID" value="MEB4591983.1"/>
    <property type="molecule type" value="Genomic_DNA"/>
</dbReference>
<dbReference type="Pfam" id="PF04365">
    <property type="entry name" value="BrnT_toxin"/>
    <property type="match status" value="1"/>
</dbReference>
<dbReference type="Proteomes" id="UP001308005">
    <property type="component" value="Unassembled WGS sequence"/>
</dbReference>
<keyword evidence="2" id="KW-1185">Reference proteome</keyword>
<dbReference type="InterPro" id="IPR038573">
    <property type="entry name" value="BrnT_sf"/>
</dbReference>
<gene>
    <name evidence="1" type="ORF">VSS37_13400</name>
</gene>
<reference evidence="2" key="1">
    <citation type="submission" date="2023-07" db="EMBL/GenBank/DDBJ databases">
        <title>The carbon used by Thiothrix.</title>
        <authorList>
            <person name="Chen L."/>
        </authorList>
    </citation>
    <scope>NUCLEOTIDE SEQUENCE [LARGE SCALE GENOMIC DNA]</scope>
</reference>
<dbReference type="Gene3D" id="3.10.450.530">
    <property type="entry name" value="Ribonuclease toxin, BrnT, of type II toxin-antitoxin system"/>
    <property type="match status" value="1"/>
</dbReference>
<evidence type="ECO:0000313" key="2">
    <source>
        <dbReference type="Proteomes" id="UP001308005"/>
    </source>
</evidence>
<organism evidence="1 2">
    <name type="scientific">Candidatus Thiothrix phosphatis</name>
    <dbReference type="NCBI Taxonomy" id="3112415"/>
    <lineage>
        <taxon>Bacteria</taxon>
        <taxon>Pseudomonadati</taxon>
        <taxon>Pseudomonadota</taxon>
        <taxon>Gammaproteobacteria</taxon>
        <taxon>Thiotrichales</taxon>
        <taxon>Thiotrichaceae</taxon>
        <taxon>Thiothrix</taxon>
    </lineage>
</organism>